<proteinExistence type="predicted"/>
<evidence type="ECO:0000313" key="2">
    <source>
        <dbReference type="Proteomes" id="UP000827976"/>
    </source>
</evidence>
<sequence>MKSPASLSVLEKPPNMLSFHQEMKATRLLIAPVIGNDATGVGGKGHILSLRHPKSGSRTSYMLIDGSLQEFQWFKQSYGSWFIGDYVCEDGSLYIATPIDSIFILLPVFEVARMKKGNDAGMFRQLEEILFVDGYPGYQHLMSTAENCMHLVCEIKEIGSTKFYRLENSKVLAWLCHKVHHLEAVLAKLDKNYAVREGDQLKDAVFLLGEYLEEPLFKLLCSHLKLNIDEVPSKEPKTEFHLISSESNNPNTFHPTQRKDQNGKNSSISGKKSKKLNSETDSQNIKDMFHRASRRESK</sequence>
<organism evidence="1 2">
    <name type="scientific">Dioscorea alata</name>
    <name type="common">Purple yam</name>
    <dbReference type="NCBI Taxonomy" id="55571"/>
    <lineage>
        <taxon>Eukaryota</taxon>
        <taxon>Viridiplantae</taxon>
        <taxon>Streptophyta</taxon>
        <taxon>Embryophyta</taxon>
        <taxon>Tracheophyta</taxon>
        <taxon>Spermatophyta</taxon>
        <taxon>Magnoliopsida</taxon>
        <taxon>Liliopsida</taxon>
        <taxon>Dioscoreales</taxon>
        <taxon>Dioscoreaceae</taxon>
        <taxon>Dioscorea</taxon>
    </lineage>
</organism>
<name>A0ACB7W2Y0_DIOAL</name>
<dbReference type="Proteomes" id="UP000827976">
    <property type="component" value="Chromosome 5"/>
</dbReference>
<dbReference type="EMBL" id="CM037015">
    <property type="protein sequence ID" value="KAH7681714.1"/>
    <property type="molecule type" value="Genomic_DNA"/>
</dbReference>
<gene>
    <name evidence="1" type="ORF">IHE45_05G074800</name>
</gene>
<accession>A0ACB7W2Y0</accession>
<keyword evidence="2" id="KW-1185">Reference proteome</keyword>
<comment type="caution">
    <text evidence="1">The sequence shown here is derived from an EMBL/GenBank/DDBJ whole genome shotgun (WGS) entry which is preliminary data.</text>
</comment>
<evidence type="ECO:0000313" key="1">
    <source>
        <dbReference type="EMBL" id="KAH7681714.1"/>
    </source>
</evidence>
<protein>
    <submittedName>
        <fullName evidence="1">Ribonuclease H2 subunit B protein</fullName>
    </submittedName>
</protein>
<reference evidence="2" key="1">
    <citation type="journal article" date="2022" name="Nat. Commun.">
        <title>Chromosome evolution and the genetic basis of agronomically important traits in greater yam.</title>
        <authorList>
            <person name="Bredeson J.V."/>
            <person name="Lyons J.B."/>
            <person name="Oniyinde I.O."/>
            <person name="Okereke N.R."/>
            <person name="Kolade O."/>
            <person name="Nnabue I."/>
            <person name="Nwadili C.O."/>
            <person name="Hribova E."/>
            <person name="Parker M."/>
            <person name="Nwogha J."/>
            <person name="Shu S."/>
            <person name="Carlson J."/>
            <person name="Kariba R."/>
            <person name="Muthemba S."/>
            <person name="Knop K."/>
            <person name="Barton G.J."/>
            <person name="Sherwood A.V."/>
            <person name="Lopez-Montes A."/>
            <person name="Asiedu R."/>
            <person name="Jamnadass R."/>
            <person name="Muchugi A."/>
            <person name="Goodstein D."/>
            <person name="Egesi C.N."/>
            <person name="Featherston J."/>
            <person name="Asfaw A."/>
            <person name="Simpson G.G."/>
            <person name="Dolezel J."/>
            <person name="Hendre P.S."/>
            <person name="Van Deynze A."/>
            <person name="Kumar P.L."/>
            <person name="Obidiegwu J.E."/>
            <person name="Bhattacharjee R."/>
            <person name="Rokhsar D.S."/>
        </authorList>
    </citation>
    <scope>NUCLEOTIDE SEQUENCE [LARGE SCALE GENOMIC DNA]</scope>
    <source>
        <strain evidence="2">cv. TDa95/00328</strain>
    </source>
</reference>